<dbReference type="Proteomes" id="UP001530293">
    <property type="component" value="Unassembled WGS sequence"/>
</dbReference>
<dbReference type="AlphaFoldDB" id="A0ABD3MNH1"/>
<organism evidence="7 8">
    <name type="scientific">Discostella pseudostelligera</name>
    <dbReference type="NCBI Taxonomy" id="259834"/>
    <lineage>
        <taxon>Eukaryota</taxon>
        <taxon>Sar</taxon>
        <taxon>Stramenopiles</taxon>
        <taxon>Ochrophyta</taxon>
        <taxon>Bacillariophyta</taxon>
        <taxon>Coscinodiscophyceae</taxon>
        <taxon>Thalassiosirophycidae</taxon>
        <taxon>Stephanodiscales</taxon>
        <taxon>Stephanodiscaceae</taxon>
        <taxon>Discostella</taxon>
    </lineage>
</organism>
<keyword evidence="1" id="KW-0479">Metal-binding</keyword>
<evidence type="ECO:0000256" key="2">
    <source>
        <dbReference type="ARBA" id="ARBA00022771"/>
    </source>
</evidence>
<comment type="caution">
    <text evidence="7">The sequence shown here is derived from an EMBL/GenBank/DDBJ whole genome shotgun (WGS) entry which is preliminary data.</text>
</comment>
<feature type="compositionally biased region" description="Polar residues" evidence="5">
    <location>
        <begin position="18"/>
        <end position="32"/>
    </location>
</feature>
<sequence>MTLSVLPNSLVRKKSFDASVNSKATLPETENNGADKDMRSGIQMTRKHSGIISHDKKETKIEADTILNESVGTNSPSTQRPTPPPPHGYPLPGYPGMMPMAPGMGMHPMYMMPPMPMGCYSYNCGPYPPPPYGRGEGGSRCNSRRSVGWCYGGHPDITEIDVDGESYDSRDSCITLMCAEPFQKAGHLITQVLDSWANNVNFAMDYGETLCHPVDTEKTDGSSLLNLLKGKESSEEVAVSQNEKNAEVEDEPKVEKTAPTADEATVEDNALVQVNESVDKNNVEVPSDEVKDTKGQNDVTDKVVKKGQPIRFFQRMKNLNPLKALDMSAISKDSEVNDLSGDADVKVVLAEPQGAATNLVTKPTDTTSHQKNYFLNEISFDFSPEGVTIQEIATEIQPEAPVVDTNAIKTVAANFDSNPPIVASAINAKNSVVSKRSEKKMMKFPRVNSRYVKLGAKDESSQGVVQSVEKQPFVTNFPTDVALDSNGFPILSQHNTKSSTWECAFGNSNPFSSGDAFGISSPVSVAAQFETRSCSWCGKGGTDTAAAKKLKLCSACQTTYYCSAECQSKDWIDNHSKTCQPIYSAESN</sequence>
<dbReference type="GO" id="GO:0008270">
    <property type="term" value="F:zinc ion binding"/>
    <property type="evidence" value="ECO:0007669"/>
    <property type="project" value="UniProtKB-KW"/>
</dbReference>
<feature type="region of interest" description="Disordered" evidence="5">
    <location>
        <begin position="13"/>
        <end position="41"/>
    </location>
</feature>
<keyword evidence="2 4" id="KW-0863">Zinc-finger</keyword>
<protein>
    <recommendedName>
        <fullName evidence="6">MYND-type domain-containing protein</fullName>
    </recommendedName>
</protein>
<feature type="region of interest" description="Disordered" evidence="5">
    <location>
        <begin position="66"/>
        <end position="90"/>
    </location>
</feature>
<dbReference type="SUPFAM" id="SSF144232">
    <property type="entry name" value="HIT/MYND zinc finger-like"/>
    <property type="match status" value="1"/>
</dbReference>
<reference evidence="7 8" key="1">
    <citation type="submission" date="2024-10" db="EMBL/GenBank/DDBJ databases">
        <title>Updated reference genomes for cyclostephanoid diatoms.</title>
        <authorList>
            <person name="Roberts W.R."/>
            <person name="Alverson A.J."/>
        </authorList>
    </citation>
    <scope>NUCLEOTIDE SEQUENCE [LARGE SCALE GENOMIC DNA]</scope>
    <source>
        <strain evidence="7 8">AJA232-27</strain>
    </source>
</reference>
<feature type="compositionally biased region" description="Polar residues" evidence="5">
    <location>
        <begin position="67"/>
        <end position="80"/>
    </location>
</feature>
<gene>
    <name evidence="7" type="ORF">ACHAWU_010398</name>
</gene>
<dbReference type="InterPro" id="IPR002893">
    <property type="entry name" value="Znf_MYND"/>
</dbReference>
<evidence type="ECO:0000313" key="7">
    <source>
        <dbReference type="EMBL" id="KAL3765207.1"/>
    </source>
</evidence>
<evidence type="ECO:0000256" key="5">
    <source>
        <dbReference type="SAM" id="MobiDB-lite"/>
    </source>
</evidence>
<evidence type="ECO:0000256" key="3">
    <source>
        <dbReference type="ARBA" id="ARBA00022833"/>
    </source>
</evidence>
<name>A0ABD3MNH1_9STRA</name>
<feature type="region of interest" description="Disordered" evidence="5">
    <location>
        <begin position="233"/>
        <end position="264"/>
    </location>
</feature>
<accession>A0ABD3MNH1</accession>
<evidence type="ECO:0000313" key="8">
    <source>
        <dbReference type="Proteomes" id="UP001530293"/>
    </source>
</evidence>
<keyword evidence="3" id="KW-0862">Zinc</keyword>
<dbReference type="EMBL" id="JALLBG020000097">
    <property type="protein sequence ID" value="KAL3765207.1"/>
    <property type="molecule type" value="Genomic_DNA"/>
</dbReference>
<dbReference type="PROSITE" id="PS01360">
    <property type="entry name" value="ZF_MYND_1"/>
    <property type="match status" value="1"/>
</dbReference>
<evidence type="ECO:0000256" key="4">
    <source>
        <dbReference type="PROSITE-ProRule" id="PRU00134"/>
    </source>
</evidence>
<feature type="compositionally biased region" description="Basic and acidic residues" evidence="5">
    <location>
        <begin position="244"/>
        <end position="256"/>
    </location>
</feature>
<keyword evidence="8" id="KW-1185">Reference proteome</keyword>
<feature type="compositionally biased region" description="Pro residues" evidence="5">
    <location>
        <begin position="81"/>
        <end position="90"/>
    </location>
</feature>
<evidence type="ECO:0000259" key="6">
    <source>
        <dbReference type="PROSITE" id="PS50865"/>
    </source>
</evidence>
<feature type="domain" description="MYND-type" evidence="6">
    <location>
        <begin position="534"/>
        <end position="579"/>
    </location>
</feature>
<dbReference type="PROSITE" id="PS50865">
    <property type="entry name" value="ZF_MYND_2"/>
    <property type="match status" value="1"/>
</dbReference>
<evidence type="ECO:0000256" key="1">
    <source>
        <dbReference type="ARBA" id="ARBA00022723"/>
    </source>
</evidence>
<dbReference type="Pfam" id="PF01753">
    <property type="entry name" value="zf-MYND"/>
    <property type="match status" value="1"/>
</dbReference>
<proteinExistence type="predicted"/>
<dbReference type="Gene3D" id="6.10.140.2220">
    <property type="match status" value="1"/>
</dbReference>